<dbReference type="AlphaFoldDB" id="A0AAN6ZTR0"/>
<reference evidence="3" key="1">
    <citation type="journal article" date="2023" name="Mol. Phylogenet. Evol.">
        <title>Genome-scale phylogeny and comparative genomics of the fungal order Sordariales.</title>
        <authorList>
            <person name="Hensen N."/>
            <person name="Bonometti L."/>
            <person name="Westerberg I."/>
            <person name="Brannstrom I.O."/>
            <person name="Guillou S."/>
            <person name="Cros-Aarteil S."/>
            <person name="Calhoun S."/>
            <person name="Haridas S."/>
            <person name="Kuo A."/>
            <person name="Mondo S."/>
            <person name="Pangilinan J."/>
            <person name="Riley R."/>
            <person name="LaButti K."/>
            <person name="Andreopoulos B."/>
            <person name="Lipzen A."/>
            <person name="Chen C."/>
            <person name="Yan M."/>
            <person name="Daum C."/>
            <person name="Ng V."/>
            <person name="Clum A."/>
            <person name="Steindorff A."/>
            <person name="Ohm R.A."/>
            <person name="Martin F."/>
            <person name="Silar P."/>
            <person name="Natvig D.O."/>
            <person name="Lalanne C."/>
            <person name="Gautier V."/>
            <person name="Ament-Velasquez S.L."/>
            <person name="Kruys A."/>
            <person name="Hutchinson M.I."/>
            <person name="Powell A.J."/>
            <person name="Barry K."/>
            <person name="Miller A.N."/>
            <person name="Grigoriev I.V."/>
            <person name="Debuchy R."/>
            <person name="Gladieux P."/>
            <person name="Hiltunen Thoren M."/>
            <person name="Johannesson H."/>
        </authorList>
    </citation>
    <scope>NUCLEOTIDE SEQUENCE</scope>
    <source>
        <strain evidence="3">CBS 538.74</strain>
    </source>
</reference>
<name>A0AAN6ZTR0_9PEZI</name>
<comment type="caution">
    <text evidence="3">The sequence shown here is derived from an EMBL/GenBank/DDBJ whole genome shotgun (WGS) entry which is preliminary data.</text>
</comment>
<accession>A0AAN6ZTR0</accession>
<dbReference type="Proteomes" id="UP001302745">
    <property type="component" value="Unassembled WGS sequence"/>
</dbReference>
<proteinExistence type="predicted"/>
<dbReference type="PANTHER" id="PTHR31896">
    <property type="entry name" value="FAMILY REGULATORY PROTEIN, PUTATIVE (AFU_ORTHOLOGUE AFUA_3G14730)-RELATED"/>
    <property type="match status" value="1"/>
</dbReference>
<evidence type="ECO:0000259" key="2">
    <source>
        <dbReference type="Pfam" id="PF22664"/>
    </source>
</evidence>
<dbReference type="Pfam" id="PF22664">
    <property type="entry name" value="TRI-like_N"/>
    <property type="match status" value="1"/>
</dbReference>
<keyword evidence="1 3" id="KW-0808">Transferase</keyword>
<gene>
    <name evidence="3" type="ORF">C8A00DRAFT_19565</name>
</gene>
<keyword evidence="4" id="KW-1185">Reference proteome</keyword>
<dbReference type="Gene3D" id="3.30.559.10">
    <property type="entry name" value="Chloramphenicol acetyltransferase-like domain"/>
    <property type="match status" value="2"/>
</dbReference>
<evidence type="ECO:0000256" key="1">
    <source>
        <dbReference type="ARBA" id="ARBA00022679"/>
    </source>
</evidence>
<reference evidence="3" key="2">
    <citation type="submission" date="2023-05" db="EMBL/GenBank/DDBJ databases">
        <authorList>
            <consortium name="Lawrence Berkeley National Laboratory"/>
            <person name="Steindorff A."/>
            <person name="Hensen N."/>
            <person name="Bonometti L."/>
            <person name="Westerberg I."/>
            <person name="Brannstrom I.O."/>
            <person name="Guillou S."/>
            <person name="Cros-Aarteil S."/>
            <person name="Calhoun S."/>
            <person name="Haridas S."/>
            <person name="Kuo A."/>
            <person name="Mondo S."/>
            <person name="Pangilinan J."/>
            <person name="Riley R."/>
            <person name="Labutti K."/>
            <person name="Andreopoulos B."/>
            <person name="Lipzen A."/>
            <person name="Chen C."/>
            <person name="Yanf M."/>
            <person name="Daum C."/>
            <person name="Ng V."/>
            <person name="Clum A."/>
            <person name="Ohm R."/>
            <person name="Martin F."/>
            <person name="Silar P."/>
            <person name="Natvig D."/>
            <person name="Lalanne C."/>
            <person name="Gautier V."/>
            <person name="Ament-Velasquez S.L."/>
            <person name="Kruys A."/>
            <person name="Hutchinson M.I."/>
            <person name="Powell A.J."/>
            <person name="Barry K."/>
            <person name="Miller A.N."/>
            <person name="Grigoriev I.V."/>
            <person name="Debuchy R."/>
            <person name="Gladieux P."/>
            <person name="Thoren M.H."/>
            <person name="Johannesson H."/>
        </authorList>
    </citation>
    <scope>NUCLEOTIDE SEQUENCE</scope>
    <source>
        <strain evidence="3">CBS 538.74</strain>
    </source>
</reference>
<dbReference type="InterPro" id="IPR023213">
    <property type="entry name" value="CAT-like_dom_sf"/>
</dbReference>
<organism evidence="3 4">
    <name type="scientific">Chaetomidium leptoderma</name>
    <dbReference type="NCBI Taxonomy" id="669021"/>
    <lineage>
        <taxon>Eukaryota</taxon>
        <taxon>Fungi</taxon>
        <taxon>Dikarya</taxon>
        <taxon>Ascomycota</taxon>
        <taxon>Pezizomycotina</taxon>
        <taxon>Sordariomycetes</taxon>
        <taxon>Sordariomycetidae</taxon>
        <taxon>Sordariales</taxon>
        <taxon>Chaetomiaceae</taxon>
        <taxon>Chaetomidium</taxon>
    </lineage>
</organism>
<dbReference type="InterPro" id="IPR054710">
    <property type="entry name" value="Tri101-like_N"/>
</dbReference>
<feature type="domain" description="Trichothecene 3-O-acetyltransferase-like N-terminal" evidence="2">
    <location>
        <begin position="18"/>
        <end position="174"/>
    </location>
</feature>
<dbReference type="EMBL" id="MU857296">
    <property type="protein sequence ID" value="KAK4148641.1"/>
    <property type="molecule type" value="Genomic_DNA"/>
</dbReference>
<protein>
    <submittedName>
        <fullName evidence="3">Transferase family-domain-containing protein</fullName>
    </submittedName>
</protein>
<evidence type="ECO:0000313" key="4">
    <source>
        <dbReference type="Proteomes" id="UP001302745"/>
    </source>
</evidence>
<dbReference type="GO" id="GO:0016740">
    <property type="term" value="F:transferase activity"/>
    <property type="evidence" value="ECO:0007669"/>
    <property type="project" value="UniProtKB-KW"/>
</dbReference>
<sequence length="453" mass="48685">MDPNDCLDILGQQPFLNIYTQLSLIFPVTSPSSHADIIDTLTAGLERLAENLPWVAGQVTIGDPGDGAPGSFRIVPLGGIPSLAIRDLRRDSSAPTMDSLRRAGFPFRMLDEALVAPQPTLPGGVAGSGPEPTPVFAVQVNFIAGGLILTCVAQHQTMDLTGQCQVMSLLSRICRGENLTSSEIADANPTRRGRIPLLGDTYTPGHGLDFQVAKPLASPPASDESPATAAWAYFAFSPESLAAIKLLAMENAATPPGFVSTDDALTAFIWQSVARVRGQRLRFDAKSTLGRAVDVRRHLGVPQTYPGMLQNLAYKTHTLQELARMPLGNVASELRLAVDPSTSQLAYTTRALATMIERVEDKSTVSLTAGIDPSTDLLLSSWTNPGFYNMDFGLGLGKPEAVRRPCFVPVEGLGYFMPRLGRGQIVVAICLRAKDLQGLQDDTEFSRYTTYIG</sequence>
<dbReference type="PANTHER" id="PTHR31896:SF64">
    <property type="entry name" value="TRICHOTHECENE 3-O-ACETYLTRANSFERASE"/>
    <property type="match status" value="1"/>
</dbReference>
<dbReference type="InterPro" id="IPR051283">
    <property type="entry name" value="Sec_Metabolite_Acyltrans"/>
</dbReference>
<evidence type="ECO:0000313" key="3">
    <source>
        <dbReference type="EMBL" id="KAK4148641.1"/>
    </source>
</evidence>